<dbReference type="Gene3D" id="2.60.40.10">
    <property type="entry name" value="Immunoglobulins"/>
    <property type="match status" value="1"/>
</dbReference>
<dbReference type="SUPFAM" id="SSF52279">
    <property type="entry name" value="Beta-D-glucan exohydrolase, C-terminal domain"/>
    <property type="match status" value="1"/>
</dbReference>
<dbReference type="PANTHER" id="PTHR42721:SF3">
    <property type="entry name" value="BETA-D-XYLOSIDASE 5-RELATED"/>
    <property type="match status" value="1"/>
</dbReference>
<dbReference type="InterPro" id="IPR002772">
    <property type="entry name" value="Glyco_hydro_3_C"/>
</dbReference>
<evidence type="ECO:0000256" key="1">
    <source>
        <dbReference type="ARBA" id="ARBA00005336"/>
    </source>
</evidence>
<dbReference type="InterPro" id="IPR036881">
    <property type="entry name" value="Glyco_hydro_3_C_sf"/>
</dbReference>
<reference evidence="7" key="1">
    <citation type="journal article" date="2019" name="Int. J. Syst. Evol. Microbiol.">
        <title>The Global Catalogue of Microorganisms (GCM) 10K type strain sequencing project: providing services to taxonomists for standard genome sequencing and annotation.</title>
        <authorList>
            <consortium name="The Broad Institute Genomics Platform"/>
            <consortium name="The Broad Institute Genome Sequencing Center for Infectious Disease"/>
            <person name="Wu L."/>
            <person name="Ma J."/>
        </authorList>
    </citation>
    <scope>NUCLEOTIDE SEQUENCE [LARGE SCALE GENOMIC DNA]</scope>
    <source>
        <strain evidence="7">JCM 16929</strain>
    </source>
</reference>
<evidence type="ECO:0000313" key="6">
    <source>
        <dbReference type="EMBL" id="GAA3613852.1"/>
    </source>
</evidence>
<dbReference type="SMART" id="SM01217">
    <property type="entry name" value="Fn3_like"/>
    <property type="match status" value="1"/>
</dbReference>
<dbReference type="SUPFAM" id="SSF51445">
    <property type="entry name" value="(Trans)glycosidases"/>
    <property type="match status" value="1"/>
</dbReference>
<comment type="similarity">
    <text evidence="1 4">Belongs to the glycosyl hydrolase 3 family.</text>
</comment>
<dbReference type="InterPro" id="IPR013783">
    <property type="entry name" value="Ig-like_fold"/>
</dbReference>
<gene>
    <name evidence="6" type="ORF">GCM10022236_14700</name>
</gene>
<dbReference type="PROSITE" id="PS00775">
    <property type="entry name" value="GLYCOSYL_HYDROL_F3"/>
    <property type="match status" value="1"/>
</dbReference>
<sequence length="775" mass="81836">MTDTIPVAHAWRDLERTTDERVEALLAELTLAEKLAQLGSVWPGFDIVSGDVAPMQDAFSQRHTLDEAAGDGIGQLTRVFGTRPLTVAEGVVRVRELQRSVIGGSRFGIPAIVHEECLTGFTTFQATVYPTSLAWAASFDADLVHEMASAIGRDMAAVGVHQGLSPVLDVVRDYRWGRVEETLGEDPYVVSQLGTAYVRGLEESGIIATLKHFAGYAASKAARNHAPVSMGRREFADVILPPFEHAVRYGRVRSVMNSYTDVDGVPVASDPELLTRLLRDDWGFDGTVVSDYGAITFLQVMHKIAETRGEAAAYALAAGLDVELPSTLCYGSPLQDEVEAGRVDETLVDRSVRRVLRHKFDLGLMDPGWSPDSNAGEAELDSAANRDIARRLAEESIVLLDNPTGLLPLDRPGRIAVIGPCADDPQAFFGCYAFPNHVIPQFPDFAGGIGIETRSLLDALRSEFPAAVIDHAAGCLVSGGDRSGLAAAVELAAGADVVVLAVGDRAGLFGGGTSGEGCDAADLALPGLQHELVDAVLGAGRPTVLIATTGRPYALGAYRGRAGGVVQAFFPGEEGGSALAGVLSGRVNPSGKLPVGVPRDPGAQPYTYLAPPLGQHSQGVSNLDPSPAYWFGHGLSYTAFGYGEISASDTAIGTDDSVRITVPVRNVGDRDGVEVVQLYASDPVASVTRPTTQLIGFARVPLAPGSEVDVTFDVHTDRLSFTGRDLTRIVEPGEITFRVGTAGDTFAGPVAVRLSGPVRTIDGPRVMDTPVTVAP</sequence>
<evidence type="ECO:0000313" key="7">
    <source>
        <dbReference type="Proteomes" id="UP001501490"/>
    </source>
</evidence>
<dbReference type="PANTHER" id="PTHR42721">
    <property type="entry name" value="SUGAR HYDROLASE-RELATED"/>
    <property type="match status" value="1"/>
</dbReference>
<dbReference type="InterPro" id="IPR019800">
    <property type="entry name" value="Glyco_hydro_3_AS"/>
</dbReference>
<dbReference type="InterPro" id="IPR036962">
    <property type="entry name" value="Glyco_hydro_3_N_sf"/>
</dbReference>
<comment type="caution">
    <text evidence="6">The sequence shown here is derived from an EMBL/GenBank/DDBJ whole genome shotgun (WGS) entry which is preliminary data.</text>
</comment>
<evidence type="ECO:0000256" key="3">
    <source>
        <dbReference type="ARBA" id="ARBA00022801"/>
    </source>
</evidence>
<keyword evidence="2" id="KW-0732">Signal</keyword>
<keyword evidence="4" id="KW-0326">Glycosidase</keyword>
<dbReference type="EMBL" id="BAABAB010000010">
    <property type="protein sequence ID" value="GAA3613852.1"/>
    <property type="molecule type" value="Genomic_DNA"/>
</dbReference>
<dbReference type="Pfam" id="PF01915">
    <property type="entry name" value="Glyco_hydro_3_C"/>
    <property type="match status" value="1"/>
</dbReference>
<dbReference type="InterPro" id="IPR017853">
    <property type="entry name" value="GH"/>
</dbReference>
<dbReference type="Pfam" id="PF00933">
    <property type="entry name" value="Glyco_hydro_3"/>
    <property type="match status" value="1"/>
</dbReference>
<evidence type="ECO:0000256" key="4">
    <source>
        <dbReference type="RuleBase" id="RU361161"/>
    </source>
</evidence>
<dbReference type="InterPro" id="IPR026891">
    <property type="entry name" value="Fn3-like"/>
</dbReference>
<dbReference type="GO" id="GO:0016787">
    <property type="term" value="F:hydrolase activity"/>
    <property type="evidence" value="ECO:0007669"/>
    <property type="project" value="UniProtKB-KW"/>
</dbReference>
<dbReference type="InterPro" id="IPR001764">
    <property type="entry name" value="Glyco_hydro_3_N"/>
</dbReference>
<evidence type="ECO:0000256" key="2">
    <source>
        <dbReference type="ARBA" id="ARBA00022729"/>
    </source>
</evidence>
<dbReference type="Proteomes" id="UP001501490">
    <property type="component" value="Unassembled WGS sequence"/>
</dbReference>
<feature type="domain" description="Fibronectin type III-like" evidence="5">
    <location>
        <begin position="674"/>
        <end position="743"/>
    </location>
</feature>
<dbReference type="Gene3D" id="3.40.50.1700">
    <property type="entry name" value="Glycoside hydrolase family 3 C-terminal domain"/>
    <property type="match status" value="1"/>
</dbReference>
<proteinExistence type="inferred from homology"/>
<dbReference type="InterPro" id="IPR044993">
    <property type="entry name" value="BXL"/>
</dbReference>
<protein>
    <submittedName>
        <fullName evidence="6">Glycoside hydrolase family 3 N-terminal domain-containing protein</fullName>
    </submittedName>
</protein>
<dbReference type="RefSeq" id="WP_344802917.1">
    <property type="nucleotide sequence ID" value="NZ_BAABAB010000010.1"/>
</dbReference>
<organism evidence="6 7">
    <name type="scientific">Microlunatus ginsengisoli</name>
    <dbReference type="NCBI Taxonomy" id="363863"/>
    <lineage>
        <taxon>Bacteria</taxon>
        <taxon>Bacillati</taxon>
        <taxon>Actinomycetota</taxon>
        <taxon>Actinomycetes</taxon>
        <taxon>Propionibacteriales</taxon>
        <taxon>Propionibacteriaceae</taxon>
        <taxon>Microlunatus</taxon>
    </lineage>
</organism>
<keyword evidence="7" id="KW-1185">Reference proteome</keyword>
<evidence type="ECO:0000259" key="5">
    <source>
        <dbReference type="SMART" id="SM01217"/>
    </source>
</evidence>
<dbReference type="Gene3D" id="3.20.20.300">
    <property type="entry name" value="Glycoside hydrolase, family 3, N-terminal domain"/>
    <property type="match status" value="1"/>
</dbReference>
<name>A0ABP6ZPF0_9ACTN</name>
<dbReference type="PRINTS" id="PR00133">
    <property type="entry name" value="GLHYDRLASE3"/>
</dbReference>
<dbReference type="Pfam" id="PF14310">
    <property type="entry name" value="Fn3-like"/>
    <property type="match status" value="1"/>
</dbReference>
<accession>A0ABP6ZPF0</accession>
<keyword evidence="3 4" id="KW-0378">Hydrolase</keyword>